<reference evidence="2 3" key="1">
    <citation type="submission" date="2007-04" db="EMBL/GenBank/DDBJ databases">
        <authorList>
            <person name="Fulton L."/>
            <person name="Clifton S."/>
            <person name="Fulton B."/>
            <person name="Xu J."/>
            <person name="Minx P."/>
            <person name="Pepin K.H."/>
            <person name="Johnson M."/>
            <person name="Thiruvilangam P."/>
            <person name="Bhonagiri V."/>
            <person name="Nash W.E."/>
            <person name="Mardis E.R."/>
            <person name="Wilson R.K."/>
        </authorList>
    </citation>
    <scope>NUCLEOTIDE SEQUENCE [LARGE SCALE GENOMIC DNA]</scope>
    <source>
        <strain evidence="2 3">ATCC 29799</strain>
    </source>
</reference>
<comment type="caution">
    <text evidence="2">The sequence shown here is derived from an EMBL/GenBank/DDBJ whole genome shotgun (WGS) entry which is preliminary data.</text>
</comment>
<accession>A6NXH5</accession>
<dbReference type="EMBL" id="AAXG02000028">
    <property type="protein sequence ID" value="EDM98995.1"/>
    <property type="molecule type" value="Genomic_DNA"/>
</dbReference>
<dbReference type="Pfam" id="PF13443">
    <property type="entry name" value="HTH_26"/>
    <property type="match status" value="1"/>
</dbReference>
<dbReference type="GO" id="GO:0003677">
    <property type="term" value="F:DNA binding"/>
    <property type="evidence" value="ECO:0007669"/>
    <property type="project" value="InterPro"/>
</dbReference>
<dbReference type="AlphaFoldDB" id="A6NXH5"/>
<proteinExistence type="predicted"/>
<dbReference type="InterPro" id="IPR010982">
    <property type="entry name" value="Lambda_DNA-bd_dom_sf"/>
</dbReference>
<sequence>MPISYRKLFELMEKKGIKKADLRKMGFSPTIIDRLVKNHNVNTSTIIKLAEILQCQPGDIMERVDSDGFTHLVPTMKGARKLQEIEESQGAKREE</sequence>
<dbReference type="OrthoDB" id="9805309at2"/>
<dbReference type="eggNOG" id="ENOG502ZK1P">
    <property type="taxonomic scope" value="Bacteria"/>
</dbReference>
<organism evidence="2 3">
    <name type="scientific">Pseudoflavonifractor capillosus ATCC 29799</name>
    <dbReference type="NCBI Taxonomy" id="411467"/>
    <lineage>
        <taxon>Bacteria</taxon>
        <taxon>Bacillati</taxon>
        <taxon>Bacillota</taxon>
        <taxon>Clostridia</taxon>
        <taxon>Eubacteriales</taxon>
        <taxon>Oscillospiraceae</taxon>
        <taxon>Pseudoflavonifractor</taxon>
    </lineage>
</organism>
<keyword evidence="3" id="KW-1185">Reference proteome</keyword>
<evidence type="ECO:0000313" key="2">
    <source>
        <dbReference type="EMBL" id="EDM98995.1"/>
    </source>
</evidence>
<evidence type="ECO:0000259" key="1">
    <source>
        <dbReference type="Pfam" id="PF13443"/>
    </source>
</evidence>
<dbReference type="STRING" id="411467.BACCAP_02921"/>
<evidence type="ECO:0000313" key="3">
    <source>
        <dbReference type="Proteomes" id="UP000003639"/>
    </source>
</evidence>
<reference evidence="2 3" key="2">
    <citation type="submission" date="2007-06" db="EMBL/GenBank/DDBJ databases">
        <title>Draft genome sequence of Pseudoflavonifractor capillosus ATCC 29799.</title>
        <authorList>
            <person name="Sudarsanam P."/>
            <person name="Ley R."/>
            <person name="Guruge J."/>
            <person name="Turnbaugh P.J."/>
            <person name="Mahowald M."/>
            <person name="Liep D."/>
            <person name="Gordon J."/>
        </authorList>
    </citation>
    <scope>NUCLEOTIDE SEQUENCE [LARGE SCALE GENOMIC DNA]</scope>
    <source>
        <strain evidence="2 3">ATCC 29799</strain>
    </source>
</reference>
<protein>
    <recommendedName>
        <fullName evidence="1">HTH cro/C1-type domain-containing protein</fullName>
    </recommendedName>
</protein>
<dbReference type="InterPro" id="IPR001387">
    <property type="entry name" value="Cro/C1-type_HTH"/>
</dbReference>
<dbReference type="SUPFAM" id="SSF47413">
    <property type="entry name" value="lambda repressor-like DNA-binding domains"/>
    <property type="match status" value="1"/>
</dbReference>
<name>A6NXH5_9FIRM</name>
<feature type="domain" description="HTH cro/C1-type" evidence="1">
    <location>
        <begin position="7"/>
        <end position="65"/>
    </location>
</feature>
<dbReference type="Proteomes" id="UP000003639">
    <property type="component" value="Unassembled WGS sequence"/>
</dbReference>
<dbReference type="Gene3D" id="1.10.260.40">
    <property type="entry name" value="lambda repressor-like DNA-binding domains"/>
    <property type="match status" value="1"/>
</dbReference>
<gene>
    <name evidence="2" type="ORF">BACCAP_02921</name>
</gene>